<comment type="caution">
    <text evidence="2">The sequence shown here is derived from an EMBL/GenBank/DDBJ whole genome shotgun (WGS) entry which is preliminary data.</text>
</comment>
<accession>A0A7X9FPN0</accession>
<dbReference type="Proteomes" id="UP000524246">
    <property type="component" value="Unassembled WGS sequence"/>
</dbReference>
<gene>
    <name evidence="2" type="ORF">GYA55_02405</name>
</gene>
<dbReference type="PROSITE" id="PS51257">
    <property type="entry name" value="PROKAR_LIPOPROTEIN"/>
    <property type="match status" value="1"/>
</dbReference>
<sequence>MLKKFLWISCLLIACTILSTCGGGNGGGSSDYKAAAETVISVVPGSIDPGDRSLVSVRIWDVHPDGILLKVRFPLGLSYVKNSGQFEIHSVREIKNPIENVSDSENTYLVFFFSGSTFGDNGKDTGTLKFEIQATKASIEGEVEVDPVIRDLSVPADEQFDISNPLFGA</sequence>
<protein>
    <recommendedName>
        <fullName evidence="4">Cohesin domain-containing protein</fullName>
    </recommendedName>
</protein>
<evidence type="ECO:0000256" key="1">
    <source>
        <dbReference type="SAM" id="SignalP"/>
    </source>
</evidence>
<feature type="chain" id="PRO_5030611092" description="Cohesin domain-containing protein" evidence="1">
    <location>
        <begin position="22"/>
        <end position="169"/>
    </location>
</feature>
<evidence type="ECO:0000313" key="2">
    <source>
        <dbReference type="EMBL" id="NMC62000.1"/>
    </source>
</evidence>
<dbReference type="EMBL" id="JAAZON010000098">
    <property type="protein sequence ID" value="NMC62000.1"/>
    <property type="molecule type" value="Genomic_DNA"/>
</dbReference>
<organism evidence="2 3">
    <name type="scientific">SAR324 cluster bacterium</name>
    <dbReference type="NCBI Taxonomy" id="2024889"/>
    <lineage>
        <taxon>Bacteria</taxon>
        <taxon>Deltaproteobacteria</taxon>
        <taxon>SAR324 cluster</taxon>
    </lineage>
</organism>
<proteinExistence type="predicted"/>
<reference evidence="2 3" key="1">
    <citation type="journal article" date="2020" name="Biotechnol. Biofuels">
        <title>New insights from the biogas microbiome by comprehensive genome-resolved metagenomics of nearly 1600 species originating from multiple anaerobic digesters.</title>
        <authorList>
            <person name="Campanaro S."/>
            <person name="Treu L."/>
            <person name="Rodriguez-R L.M."/>
            <person name="Kovalovszki A."/>
            <person name="Ziels R.M."/>
            <person name="Maus I."/>
            <person name="Zhu X."/>
            <person name="Kougias P.G."/>
            <person name="Basile A."/>
            <person name="Luo G."/>
            <person name="Schluter A."/>
            <person name="Konstantinidis K.T."/>
            <person name="Angelidaki I."/>
        </authorList>
    </citation>
    <scope>NUCLEOTIDE SEQUENCE [LARGE SCALE GENOMIC DNA]</scope>
    <source>
        <strain evidence="2">AS27yjCOA_65</strain>
    </source>
</reference>
<name>A0A7X9FPN0_9DELT</name>
<feature type="non-terminal residue" evidence="2">
    <location>
        <position position="169"/>
    </location>
</feature>
<feature type="signal peptide" evidence="1">
    <location>
        <begin position="1"/>
        <end position="21"/>
    </location>
</feature>
<keyword evidence="1" id="KW-0732">Signal</keyword>
<dbReference type="AlphaFoldDB" id="A0A7X9FPN0"/>
<evidence type="ECO:0000313" key="3">
    <source>
        <dbReference type="Proteomes" id="UP000524246"/>
    </source>
</evidence>
<evidence type="ECO:0008006" key="4">
    <source>
        <dbReference type="Google" id="ProtNLM"/>
    </source>
</evidence>